<gene>
    <name evidence="2" type="ORF">CHGG_10815</name>
</gene>
<dbReference type="OMA" id="DDCSIAP"/>
<dbReference type="OrthoDB" id="4588928at2759"/>
<evidence type="ECO:0000313" key="2">
    <source>
        <dbReference type="EMBL" id="EAQ82997.1"/>
    </source>
</evidence>
<dbReference type="EMBL" id="CH408036">
    <property type="protein sequence ID" value="EAQ82997.1"/>
    <property type="molecule type" value="Genomic_DNA"/>
</dbReference>
<dbReference type="VEuPathDB" id="FungiDB:CHGG_10815"/>
<dbReference type="AlphaFoldDB" id="Q2GMI9"/>
<dbReference type="HOGENOM" id="CLU_1397203_0_0_1"/>
<evidence type="ECO:0000256" key="1">
    <source>
        <dbReference type="SAM" id="MobiDB-lite"/>
    </source>
</evidence>
<dbReference type="Proteomes" id="UP000001056">
    <property type="component" value="Unassembled WGS sequence"/>
</dbReference>
<reference evidence="3" key="1">
    <citation type="journal article" date="2015" name="Genome Announc.">
        <title>Draft genome sequence of the cellulolytic fungus Chaetomium globosum.</title>
        <authorList>
            <person name="Cuomo C.A."/>
            <person name="Untereiner W.A."/>
            <person name="Ma L.-J."/>
            <person name="Grabherr M."/>
            <person name="Birren B.W."/>
        </authorList>
    </citation>
    <scope>NUCLEOTIDE SEQUENCE [LARGE SCALE GENOMIC DNA]</scope>
    <source>
        <strain evidence="3">ATCC 6205 / CBS 148.51 / DSM 1962 / NBRC 6347 / NRRL 1970</strain>
    </source>
</reference>
<dbReference type="eggNOG" id="ENOG502RJD8">
    <property type="taxonomic scope" value="Eukaryota"/>
</dbReference>
<protein>
    <submittedName>
        <fullName evidence="2">Uncharacterized protein</fullName>
    </submittedName>
</protein>
<feature type="region of interest" description="Disordered" evidence="1">
    <location>
        <begin position="102"/>
        <end position="127"/>
    </location>
</feature>
<evidence type="ECO:0000313" key="3">
    <source>
        <dbReference type="Proteomes" id="UP000001056"/>
    </source>
</evidence>
<dbReference type="GeneID" id="4397117"/>
<dbReference type="InParanoid" id="Q2GMI9"/>
<dbReference type="RefSeq" id="XP_001226082.1">
    <property type="nucleotide sequence ID" value="XM_001226081.1"/>
</dbReference>
<proteinExistence type="predicted"/>
<organism evidence="2 3">
    <name type="scientific">Chaetomium globosum (strain ATCC 6205 / CBS 148.51 / DSM 1962 / NBRC 6347 / NRRL 1970)</name>
    <name type="common">Soil fungus</name>
    <dbReference type="NCBI Taxonomy" id="306901"/>
    <lineage>
        <taxon>Eukaryota</taxon>
        <taxon>Fungi</taxon>
        <taxon>Dikarya</taxon>
        <taxon>Ascomycota</taxon>
        <taxon>Pezizomycotina</taxon>
        <taxon>Sordariomycetes</taxon>
        <taxon>Sordariomycetidae</taxon>
        <taxon>Sordariales</taxon>
        <taxon>Chaetomiaceae</taxon>
        <taxon>Chaetomium</taxon>
    </lineage>
</organism>
<accession>Q2GMI9</accession>
<keyword evidence="3" id="KW-1185">Reference proteome</keyword>
<sequence>MSMLPDAAELRRRWSDKTTAVFSLSDRYDSRTFPAENFEREFDFKSCDNIVFMNGVRTGAPEDVILLTKGSGHMALPPHVQVIVSGGFAKCSSERSVTDGSTVIGAGARAPPPSRVEGAYAHSSADSGYSGSVRGNAVDSYRMSPPRDATTFMRSGPVASSYMSAAGIPPPRSTAGEWEVVGQLEGFQNGIRDDCSIAPSESISSVGSRGNGGVIRRATHNF</sequence>
<name>Q2GMI9_CHAGB</name>